<dbReference type="GeneID" id="10326925"/>
<gene>
    <name evidence="1" type="primary">gp53</name>
    <name evidence="1" type="ORF">PHM1_012</name>
</gene>
<dbReference type="KEGG" id="vg:10326925"/>
<evidence type="ECO:0000313" key="1">
    <source>
        <dbReference type="EMBL" id="ADO98636.1"/>
    </source>
</evidence>
<dbReference type="Proteomes" id="UP000006530">
    <property type="component" value="Segment"/>
</dbReference>
<evidence type="ECO:0000313" key="2">
    <source>
        <dbReference type="Proteomes" id="UP000006530"/>
    </source>
</evidence>
<proteinExistence type="predicted"/>
<dbReference type="Pfam" id="PF11246">
    <property type="entry name" value="Phage_gp53"/>
    <property type="match status" value="1"/>
</dbReference>
<sequence length="205" mass="23625">MLKRLPDLFYNFSSRPLDSDYLLVKNIWRRAQILVEYKTELTLFTEQNVRDGERPEDVATRLYRNPFYNWTILVINDITDVYAQWPRSVTQLQEFINQKYDNPMATKHHITTEVKDANNNIIVPAGKIVPSNFQVAYYDGSTTVTSTPVVSVTNASYETELNSKKQNIQVVKPELIEDFVSVYYEIANKGKNQPSVTSAADITMD</sequence>
<dbReference type="OrthoDB" id="8952at10239"/>
<protein>
    <submittedName>
        <fullName evidence="1">Base plate wedge component</fullName>
    </submittedName>
</protein>
<accession>E3SMJ3</accession>
<dbReference type="InterPro" id="IPR022607">
    <property type="entry name" value="Phage_T4_Gp53_baseplate_wedge"/>
</dbReference>
<keyword evidence="2" id="KW-1185">Reference proteome</keyword>
<dbReference type="EMBL" id="GU071101">
    <property type="protein sequence ID" value="ADO98636.1"/>
    <property type="molecule type" value="Genomic_DNA"/>
</dbReference>
<organism evidence="1 2">
    <name type="scientific">Prochlorococcus phage P-HM1</name>
    <dbReference type="NCBI Taxonomy" id="445700"/>
    <lineage>
        <taxon>Viruses</taxon>
        <taxon>Duplodnaviria</taxon>
        <taxon>Heunggongvirae</taxon>
        <taxon>Uroviricota</taxon>
        <taxon>Caudoviricetes</taxon>
        <taxon>Eurybiavirus</taxon>
        <taxon>Eurybiavirus PHM2</taxon>
    </lineage>
</organism>
<name>E3SMJ3_9CAUD</name>
<reference evidence="1 2" key="1">
    <citation type="journal article" date="2010" name="Environ. Microbiol.">
        <title>Genomic analysis of oceanic cyanobacterial myoviruses compared with T4-like myoviruses from diverse hosts and environments.</title>
        <authorList>
            <person name="Sullivan M.B."/>
            <person name="Huang K.H."/>
            <person name="Ignacio-Espinoza J.C."/>
            <person name="Berlin A.M."/>
            <person name="Kelly L."/>
            <person name="Weigele P.R."/>
            <person name="DeFrancesco A.S."/>
            <person name="Kern S.E."/>
            <person name="Thompson L.R."/>
            <person name="Young S."/>
            <person name="Yandava C."/>
            <person name="Fu R."/>
            <person name="Krastins B."/>
            <person name="Chase M."/>
            <person name="Sarracino D."/>
            <person name="Osburne M.S."/>
            <person name="Henn M.R."/>
            <person name="Chisholm S.W."/>
        </authorList>
    </citation>
    <scope>NUCLEOTIDE SEQUENCE [LARGE SCALE GENOMIC DNA]</scope>
    <source>
        <strain evidence="1">M4-247</strain>
    </source>
</reference>
<dbReference type="RefSeq" id="YP_004322437.1">
    <property type="nucleotide sequence ID" value="NC_015280.1"/>
</dbReference>